<gene>
    <name evidence="2" type="ORF">F3S47_12660</name>
</gene>
<keyword evidence="1" id="KW-0732">Signal</keyword>
<organism evidence="2 3">
    <name type="scientific">Histidinibacterium aquaticum</name>
    <dbReference type="NCBI Taxonomy" id="2613962"/>
    <lineage>
        <taxon>Bacteria</taxon>
        <taxon>Pseudomonadati</taxon>
        <taxon>Pseudomonadota</taxon>
        <taxon>Alphaproteobacteria</taxon>
        <taxon>Rhodobacterales</taxon>
        <taxon>Paracoccaceae</taxon>
        <taxon>Histidinibacterium</taxon>
    </lineage>
</organism>
<dbReference type="PANTHER" id="PTHR36302:SF1">
    <property type="entry name" value="COPPER CHAPERONE PCU(A)C"/>
    <property type="match status" value="1"/>
</dbReference>
<dbReference type="PANTHER" id="PTHR36302">
    <property type="entry name" value="BLR7088 PROTEIN"/>
    <property type="match status" value="1"/>
</dbReference>
<evidence type="ECO:0000256" key="1">
    <source>
        <dbReference type="SAM" id="SignalP"/>
    </source>
</evidence>
<dbReference type="Proteomes" id="UP000326554">
    <property type="component" value="Unassembled WGS sequence"/>
</dbReference>
<dbReference type="EMBL" id="VYQE01000003">
    <property type="protein sequence ID" value="KAA9008332.1"/>
    <property type="molecule type" value="Genomic_DNA"/>
</dbReference>
<sequence length="145" mass="15255">MRPEPTESVPMRLAPALLACLVALPAAAEIEITDPVARSSSPMAAAAYMTITNTGETGDRLLGVRTVAAERAEFHSTEMVDDVMRMRPIEGGIDLPPGASVTFERGGDHVMLMGLAEGFGEDGAVPLTLSFETAGDLEVEALLQD</sequence>
<evidence type="ECO:0000313" key="3">
    <source>
        <dbReference type="Proteomes" id="UP000326554"/>
    </source>
</evidence>
<dbReference type="InterPro" id="IPR036182">
    <property type="entry name" value="PCuAC_sf"/>
</dbReference>
<feature type="signal peptide" evidence="1">
    <location>
        <begin position="1"/>
        <end position="28"/>
    </location>
</feature>
<accession>A0A5J5GLH8</accession>
<evidence type="ECO:0000313" key="2">
    <source>
        <dbReference type="EMBL" id="KAA9008332.1"/>
    </source>
</evidence>
<name>A0A5J5GLH8_9RHOB</name>
<reference evidence="2 3" key="1">
    <citation type="submission" date="2019-09" db="EMBL/GenBank/DDBJ databases">
        <authorList>
            <person name="Park J.-S."/>
            <person name="Choi H.-J."/>
        </authorList>
    </citation>
    <scope>NUCLEOTIDE SEQUENCE [LARGE SCALE GENOMIC DNA]</scope>
    <source>
        <strain evidence="2 3">176SS1-4</strain>
    </source>
</reference>
<dbReference type="Pfam" id="PF04314">
    <property type="entry name" value="PCuAC"/>
    <property type="match status" value="1"/>
</dbReference>
<feature type="chain" id="PRO_5023811919" evidence="1">
    <location>
        <begin position="29"/>
        <end position="145"/>
    </location>
</feature>
<proteinExistence type="predicted"/>
<protein>
    <submittedName>
        <fullName evidence="2">Copper chaperone PCu(A)C</fullName>
    </submittedName>
</protein>
<dbReference type="InterPro" id="IPR007410">
    <property type="entry name" value="LpqE-like"/>
</dbReference>
<dbReference type="InterPro" id="IPR058248">
    <property type="entry name" value="Lxx211020-like"/>
</dbReference>
<comment type="caution">
    <text evidence="2">The sequence shown here is derived from an EMBL/GenBank/DDBJ whole genome shotgun (WGS) entry which is preliminary data.</text>
</comment>
<dbReference type="SUPFAM" id="SSF110087">
    <property type="entry name" value="DR1885-like metal-binding protein"/>
    <property type="match status" value="1"/>
</dbReference>
<dbReference type="Gene3D" id="2.60.40.1890">
    <property type="entry name" value="PCu(A)C copper chaperone"/>
    <property type="match status" value="1"/>
</dbReference>
<keyword evidence="3" id="KW-1185">Reference proteome</keyword>
<dbReference type="AlphaFoldDB" id="A0A5J5GLH8"/>